<reference evidence="7 8" key="1">
    <citation type="journal article" date="2016" name="Nat. Commun.">
        <title>Thousands of microbial genomes shed light on interconnected biogeochemical processes in an aquifer system.</title>
        <authorList>
            <person name="Anantharaman K."/>
            <person name="Brown C.T."/>
            <person name="Hug L.A."/>
            <person name="Sharon I."/>
            <person name="Castelle C.J."/>
            <person name="Probst A.J."/>
            <person name="Thomas B.C."/>
            <person name="Singh A."/>
            <person name="Wilkins M.J."/>
            <person name="Karaoz U."/>
            <person name="Brodie E.L."/>
            <person name="Williams K.H."/>
            <person name="Hubbard S.S."/>
            <person name="Banfield J.F."/>
        </authorList>
    </citation>
    <scope>NUCLEOTIDE SEQUENCE [LARGE SCALE GENOMIC DNA]</scope>
</reference>
<dbReference type="STRING" id="1798697.A2373_04065"/>
<dbReference type="Proteomes" id="UP000176300">
    <property type="component" value="Unassembled WGS sequence"/>
</dbReference>
<dbReference type="AlphaFoldDB" id="A0A1F6NFW1"/>
<protein>
    <recommendedName>
        <fullName evidence="5">Copper-sensing transcriptional repressor CsoR</fullName>
    </recommendedName>
    <alternativeName>
        <fullName evidence="6">Copper-sensitive operon repressor</fullName>
    </alternativeName>
</protein>
<dbReference type="GO" id="GO:0003677">
    <property type="term" value="F:DNA binding"/>
    <property type="evidence" value="ECO:0007669"/>
    <property type="project" value="InterPro"/>
</dbReference>
<accession>A0A1F6NFW1</accession>
<sequence>MTDKKKTAIVNFKKAQSLLAKIIKMKEEGKYCIDIMQQNLAVIGLLKSANQKMMENHLQTCFKTAMASKNTARQKKMIEEIQQVTKFNK</sequence>
<evidence type="ECO:0000313" key="7">
    <source>
        <dbReference type="EMBL" id="OGH82741.1"/>
    </source>
</evidence>
<comment type="subcellular location">
    <subcellularLocation>
        <location evidence="1">Cytoplasm</location>
    </subcellularLocation>
</comment>
<evidence type="ECO:0000256" key="6">
    <source>
        <dbReference type="ARBA" id="ARBA00041544"/>
    </source>
</evidence>
<dbReference type="PANTHER" id="PTHR33677">
    <property type="entry name" value="TRANSCRIPTIONAL REPRESSOR FRMR-RELATED"/>
    <property type="match status" value="1"/>
</dbReference>
<dbReference type="PANTHER" id="PTHR33677:SF4">
    <property type="entry name" value="COPPER-SENSING TRANSCRIPTIONAL REPRESSOR CSOR"/>
    <property type="match status" value="1"/>
</dbReference>
<evidence type="ECO:0000256" key="2">
    <source>
        <dbReference type="ARBA" id="ARBA00011738"/>
    </source>
</evidence>
<evidence type="ECO:0000256" key="1">
    <source>
        <dbReference type="ARBA" id="ARBA00004496"/>
    </source>
</evidence>
<dbReference type="Gene3D" id="1.20.58.1000">
    <property type="entry name" value="Metal-sensitive repressor, helix protomer"/>
    <property type="match status" value="1"/>
</dbReference>
<evidence type="ECO:0000256" key="4">
    <source>
        <dbReference type="ARBA" id="ARBA00022723"/>
    </source>
</evidence>
<organism evidence="7 8">
    <name type="scientific">Candidatus Magasanikbacteria bacterium RIFOXYB1_FULL_40_15</name>
    <dbReference type="NCBI Taxonomy" id="1798697"/>
    <lineage>
        <taxon>Bacteria</taxon>
        <taxon>Candidatus Magasanikiibacteriota</taxon>
    </lineage>
</organism>
<gene>
    <name evidence="7" type="ORF">A2373_04065</name>
</gene>
<dbReference type="Pfam" id="PF02583">
    <property type="entry name" value="Trns_repr_metal"/>
    <property type="match status" value="1"/>
</dbReference>
<keyword evidence="3" id="KW-0963">Cytoplasm</keyword>
<dbReference type="InterPro" id="IPR038390">
    <property type="entry name" value="Metal_Tscrpt_repr_sf"/>
</dbReference>
<comment type="caution">
    <text evidence="7">The sequence shown here is derived from an EMBL/GenBank/DDBJ whole genome shotgun (WGS) entry which is preliminary data.</text>
</comment>
<name>A0A1F6NFW1_9BACT</name>
<evidence type="ECO:0000313" key="8">
    <source>
        <dbReference type="Proteomes" id="UP000176300"/>
    </source>
</evidence>
<dbReference type="EMBL" id="MFQS01000031">
    <property type="protein sequence ID" value="OGH82741.1"/>
    <property type="molecule type" value="Genomic_DNA"/>
</dbReference>
<dbReference type="GO" id="GO:0046872">
    <property type="term" value="F:metal ion binding"/>
    <property type="evidence" value="ECO:0007669"/>
    <property type="project" value="UniProtKB-KW"/>
</dbReference>
<comment type="subunit">
    <text evidence="2">Homodimer.</text>
</comment>
<dbReference type="InterPro" id="IPR003735">
    <property type="entry name" value="Metal_Tscrpt_repr"/>
</dbReference>
<dbReference type="GO" id="GO:0005737">
    <property type="term" value="C:cytoplasm"/>
    <property type="evidence" value="ECO:0007669"/>
    <property type="project" value="UniProtKB-SubCell"/>
</dbReference>
<keyword evidence="4" id="KW-0479">Metal-binding</keyword>
<evidence type="ECO:0000256" key="5">
    <source>
        <dbReference type="ARBA" id="ARBA00039938"/>
    </source>
</evidence>
<dbReference type="GO" id="GO:0045892">
    <property type="term" value="P:negative regulation of DNA-templated transcription"/>
    <property type="evidence" value="ECO:0007669"/>
    <property type="project" value="UniProtKB-ARBA"/>
</dbReference>
<evidence type="ECO:0000256" key="3">
    <source>
        <dbReference type="ARBA" id="ARBA00022490"/>
    </source>
</evidence>
<proteinExistence type="predicted"/>